<keyword evidence="2" id="KW-1185">Reference proteome</keyword>
<dbReference type="EMBL" id="CAJJDM010000111">
    <property type="protein sequence ID" value="CAD8099060.1"/>
    <property type="molecule type" value="Genomic_DNA"/>
</dbReference>
<comment type="caution">
    <text evidence="1">The sequence shown here is derived from an EMBL/GenBank/DDBJ whole genome shotgun (WGS) entry which is preliminary data.</text>
</comment>
<proteinExistence type="predicted"/>
<gene>
    <name evidence="1" type="ORF">PPRIM_AZ9-3.1.T1080148</name>
</gene>
<organism evidence="1 2">
    <name type="scientific">Paramecium primaurelia</name>
    <dbReference type="NCBI Taxonomy" id="5886"/>
    <lineage>
        <taxon>Eukaryota</taxon>
        <taxon>Sar</taxon>
        <taxon>Alveolata</taxon>
        <taxon>Ciliophora</taxon>
        <taxon>Intramacronucleata</taxon>
        <taxon>Oligohymenophorea</taxon>
        <taxon>Peniculida</taxon>
        <taxon>Parameciidae</taxon>
        <taxon>Paramecium</taxon>
    </lineage>
</organism>
<protein>
    <submittedName>
        <fullName evidence="1">Uncharacterized protein</fullName>
    </submittedName>
</protein>
<evidence type="ECO:0000313" key="2">
    <source>
        <dbReference type="Proteomes" id="UP000688137"/>
    </source>
</evidence>
<accession>A0A8S1P7L5</accession>
<reference evidence="1" key="1">
    <citation type="submission" date="2021-01" db="EMBL/GenBank/DDBJ databases">
        <authorList>
            <consortium name="Genoscope - CEA"/>
            <person name="William W."/>
        </authorList>
    </citation>
    <scope>NUCLEOTIDE SEQUENCE</scope>
</reference>
<evidence type="ECO:0000313" key="1">
    <source>
        <dbReference type="EMBL" id="CAD8099060.1"/>
    </source>
</evidence>
<dbReference type="OMA" id="RINCQSA"/>
<sequence length="79" mass="9208">MGNVNTPTNKKSMINLNKQLMLTEIQQKIQLNLKKQNKKIISELKTTQMSQESDQIFTYRIQCQSARSLLENQPILSNR</sequence>
<dbReference type="AlphaFoldDB" id="A0A8S1P7L5"/>
<name>A0A8S1P7L5_PARPR</name>
<dbReference type="Proteomes" id="UP000688137">
    <property type="component" value="Unassembled WGS sequence"/>
</dbReference>